<sequence length="108" mass="11890">MDRGQIGQRKLDIEGQGKDRKVPQMKAGMKKTQAERGGTSWDAYSLLPCNKKNLNNNGPKIGGEQQCYGGRGNAMDPLASIMFTLDHEGREDHLTNITIIIDGKFVAD</sequence>
<feature type="region of interest" description="Disordered" evidence="1">
    <location>
        <begin position="1"/>
        <end position="37"/>
    </location>
</feature>
<proteinExistence type="predicted"/>
<evidence type="ECO:0000313" key="3">
    <source>
        <dbReference type="Proteomes" id="UP000823775"/>
    </source>
</evidence>
<accession>A0ABS8WH44</accession>
<dbReference type="Proteomes" id="UP000823775">
    <property type="component" value="Unassembled WGS sequence"/>
</dbReference>
<keyword evidence="3" id="KW-1185">Reference proteome</keyword>
<feature type="compositionally biased region" description="Basic and acidic residues" evidence="1">
    <location>
        <begin position="1"/>
        <end position="22"/>
    </location>
</feature>
<evidence type="ECO:0000313" key="2">
    <source>
        <dbReference type="EMBL" id="MCE3050113.1"/>
    </source>
</evidence>
<comment type="caution">
    <text evidence="2">The sequence shown here is derived from an EMBL/GenBank/DDBJ whole genome shotgun (WGS) entry which is preliminary data.</text>
</comment>
<reference evidence="2 3" key="1">
    <citation type="journal article" date="2021" name="BMC Genomics">
        <title>Datura genome reveals duplications of psychoactive alkaloid biosynthetic genes and high mutation rate following tissue culture.</title>
        <authorList>
            <person name="Rajewski A."/>
            <person name="Carter-House D."/>
            <person name="Stajich J."/>
            <person name="Litt A."/>
        </authorList>
    </citation>
    <scope>NUCLEOTIDE SEQUENCE [LARGE SCALE GENOMIC DNA]</scope>
    <source>
        <strain evidence="2">AR-01</strain>
    </source>
</reference>
<organism evidence="2 3">
    <name type="scientific">Datura stramonium</name>
    <name type="common">Jimsonweed</name>
    <name type="synonym">Common thornapple</name>
    <dbReference type="NCBI Taxonomy" id="4076"/>
    <lineage>
        <taxon>Eukaryota</taxon>
        <taxon>Viridiplantae</taxon>
        <taxon>Streptophyta</taxon>
        <taxon>Embryophyta</taxon>
        <taxon>Tracheophyta</taxon>
        <taxon>Spermatophyta</taxon>
        <taxon>Magnoliopsida</taxon>
        <taxon>eudicotyledons</taxon>
        <taxon>Gunneridae</taxon>
        <taxon>Pentapetalae</taxon>
        <taxon>asterids</taxon>
        <taxon>lamiids</taxon>
        <taxon>Solanales</taxon>
        <taxon>Solanaceae</taxon>
        <taxon>Solanoideae</taxon>
        <taxon>Datureae</taxon>
        <taxon>Datura</taxon>
    </lineage>
</organism>
<name>A0ABS8WH44_DATST</name>
<evidence type="ECO:0000256" key="1">
    <source>
        <dbReference type="SAM" id="MobiDB-lite"/>
    </source>
</evidence>
<protein>
    <submittedName>
        <fullName evidence="2">Uncharacterized protein</fullName>
    </submittedName>
</protein>
<gene>
    <name evidence="2" type="ORF">HAX54_046478</name>
</gene>
<dbReference type="EMBL" id="JACEIK010007338">
    <property type="protein sequence ID" value="MCE3050113.1"/>
    <property type="molecule type" value="Genomic_DNA"/>
</dbReference>